<sequence>MFFIEYAVFGLIFVVLALCTIYIRLYMRYSDLALRNVLITEGKIIRIGDFGLAMKYEDKNYFSQSPLRNVPSHSAPEVLAEGKYTEKSGIWPFGLCLYELFTLGKTASSLQDV</sequence>
<accession>A0AAE9JMQ1</accession>
<dbReference type="InterPro" id="IPR000719">
    <property type="entry name" value="Prot_kinase_dom"/>
</dbReference>
<dbReference type="PROSITE" id="PS50011">
    <property type="entry name" value="PROTEIN_KINASE_DOM"/>
    <property type="match status" value="1"/>
</dbReference>
<dbReference type="InterPro" id="IPR008266">
    <property type="entry name" value="Tyr_kinase_AS"/>
</dbReference>
<dbReference type="PROSITE" id="PS00109">
    <property type="entry name" value="PROTEIN_KINASE_TYR"/>
    <property type="match status" value="1"/>
</dbReference>
<dbReference type="InterPro" id="IPR050122">
    <property type="entry name" value="RTK"/>
</dbReference>
<dbReference type="SUPFAM" id="SSF56112">
    <property type="entry name" value="Protein kinase-like (PK-like)"/>
    <property type="match status" value="1"/>
</dbReference>
<proteinExistence type="predicted"/>
<evidence type="ECO:0000313" key="3">
    <source>
        <dbReference type="EMBL" id="UMM37446.1"/>
    </source>
</evidence>
<dbReference type="InterPro" id="IPR011009">
    <property type="entry name" value="Kinase-like_dom_sf"/>
</dbReference>
<dbReference type="InterPro" id="IPR001245">
    <property type="entry name" value="Ser-Thr/Tyr_kinase_cat_dom"/>
</dbReference>
<evidence type="ECO:0000256" key="1">
    <source>
        <dbReference type="SAM" id="Phobius"/>
    </source>
</evidence>
<dbReference type="GO" id="GO:0005524">
    <property type="term" value="F:ATP binding"/>
    <property type="evidence" value="ECO:0007669"/>
    <property type="project" value="InterPro"/>
</dbReference>
<reference evidence="3 4" key="1">
    <citation type="submission" date="2022-04" db="EMBL/GenBank/DDBJ databases">
        <title>Chromosome-level reference genomes for two strains of Caenorhabditis briggsae: an improved platform for comparative genomics.</title>
        <authorList>
            <person name="Stevens L."/>
            <person name="Andersen E."/>
        </authorList>
    </citation>
    <scope>NUCLEOTIDE SEQUENCE [LARGE SCALE GENOMIC DNA]</scope>
    <source>
        <strain evidence="3">VX34</strain>
        <tissue evidence="3">Whole-organism</tissue>
    </source>
</reference>
<keyword evidence="1" id="KW-0812">Transmembrane</keyword>
<gene>
    <name evidence="3" type="ORF">L5515_009201</name>
</gene>
<keyword evidence="1" id="KW-0472">Membrane</keyword>
<keyword evidence="1" id="KW-1133">Transmembrane helix</keyword>
<keyword evidence="4" id="KW-1185">Reference proteome</keyword>
<feature type="transmembrane region" description="Helical" evidence="1">
    <location>
        <begin position="6"/>
        <end position="25"/>
    </location>
</feature>
<protein>
    <recommendedName>
        <fullName evidence="2">Protein kinase domain-containing protein</fullName>
    </recommendedName>
</protein>
<dbReference type="PANTHER" id="PTHR24416:SF602">
    <property type="entry name" value="PROTEIN VER-1-RELATED"/>
    <property type="match status" value="1"/>
</dbReference>
<evidence type="ECO:0000259" key="2">
    <source>
        <dbReference type="PROSITE" id="PS50011"/>
    </source>
</evidence>
<name>A0AAE9JMQ1_CAEBR</name>
<dbReference type="EMBL" id="CP092624">
    <property type="protein sequence ID" value="UMM37446.1"/>
    <property type="molecule type" value="Genomic_DNA"/>
</dbReference>
<dbReference type="GO" id="GO:0004672">
    <property type="term" value="F:protein kinase activity"/>
    <property type="evidence" value="ECO:0007669"/>
    <property type="project" value="InterPro"/>
</dbReference>
<dbReference type="Pfam" id="PF07714">
    <property type="entry name" value="PK_Tyr_Ser-Thr"/>
    <property type="match status" value="1"/>
</dbReference>
<dbReference type="Proteomes" id="UP000829354">
    <property type="component" value="Chromosome V"/>
</dbReference>
<organism evidence="3 4">
    <name type="scientific">Caenorhabditis briggsae</name>
    <dbReference type="NCBI Taxonomy" id="6238"/>
    <lineage>
        <taxon>Eukaryota</taxon>
        <taxon>Metazoa</taxon>
        <taxon>Ecdysozoa</taxon>
        <taxon>Nematoda</taxon>
        <taxon>Chromadorea</taxon>
        <taxon>Rhabditida</taxon>
        <taxon>Rhabditina</taxon>
        <taxon>Rhabditomorpha</taxon>
        <taxon>Rhabditoidea</taxon>
        <taxon>Rhabditidae</taxon>
        <taxon>Peloderinae</taxon>
        <taxon>Caenorhabditis</taxon>
    </lineage>
</organism>
<dbReference type="Gene3D" id="1.10.510.10">
    <property type="entry name" value="Transferase(Phosphotransferase) domain 1"/>
    <property type="match status" value="1"/>
</dbReference>
<feature type="domain" description="Protein kinase" evidence="2">
    <location>
        <begin position="1"/>
        <end position="113"/>
    </location>
</feature>
<evidence type="ECO:0000313" key="4">
    <source>
        <dbReference type="Proteomes" id="UP000829354"/>
    </source>
</evidence>
<dbReference type="PANTHER" id="PTHR24416">
    <property type="entry name" value="TYROSINE-PROTEIN KINASE RECEPTOR"/>
    <property type="match status" value="1"/>
</dbReference>
<dbReference type="AlphaFoldDB" id="A0AAE9JMQ1"/>